<protein>
    <recommendedName>
        <fullName evidence="1">Carrier domain-containing protein</fullName>
    </recommendedName>
</protein>
<dbReference type="OrthoDB" id="4282095at2"/>
<evidence type="ECO:0000259" key="1">
    <source>
        <dbReference type="PROSITE" id="PS50075"/>
    </source>
</evidence>
<evidence type="ECO:0000313" key="3">
    <source>
        <dbReference type="Proteomes" id="UP000264883"/>
    </source>
</evidence>
<dbReference type="Proteomes" id="UP000264883">
    <property type="component" value="Chromosome"/>
</dbReference>
<dbReference type="SUPFAM" id="SSF47336">
    <property type="entry name" value="ACP-like"/>
    <property type="match status" value="1"/>
</dbReference>
<accession>A0A343JA04</accession>
<dbReference type="Gene3D" id="1.10.1200.10">
    <property type="entry name" value="ACP-like"/>
    <property type="match status" value="1"/>
</dbReference>
<dbReference type="Pfam" id="PF00550">
    <property type="entry name" value="PP-binding"/>
    <property type="match status" value="1"/>
</dbReference>
<evidence type="ECO:0000313" key="2">
    <source>
        <dbReference type="EMBL" id="ASW42362.1"/>
    </source>
</evidence>
<dbReference type="KEGG" id="cia:BEN51_02330"/>
<gene>
    <name evidence="2" type="ORF">BEN51_02330</name>
</gene>
<sequence length="81" mass="9160">METTFEQVKKVISNYTDFSEDEIKEESRLTSDLGLTSFDLVCLSISVEDNFGIKLESKDFVAINTIKDLCNAINRYKGEAV</sequence>
<organism evidence="2 3">
    <name type="scientific">Clostridium isatidis</name>
    <dbReference type="NCBI Taxonomy" id="182773"/>
    <lineage>
        <taxon>Bacteria</taxon>
        <taxon>Bacillati</taxon>
        <taxon>Bacillota</taxon>
        <taxon>Clostridia</taxon>
        <taxon>Eubacteriales</taxon>
        <taxon>Clostridiaceae</taxon>
        <taxon>Clostridium</taxon>
    </lineage>
</organism>
<dbReference type="EMBL" id="CP016786">
    <property type="protein sequence ID" value="ASW42362.1"/>
    <property type="molecule type" value="Genomic_DNA"/>
</dbReference>
<dbReference type="AlphaFoldDB" id="A0A343JA04"/>
<dbReference type="PROSITE" id="PS50075">
    <property type="entry name" value="CARRIER"/>
    <property type="match status" value="1"/>
</dbReference>
<reference evidence="2 3" key="1">
    <citation type="submission" date="2016-08" db="EMBL/GenBank/DDBJ databases">
        <title>Complete Genome Sequence Of The Indigo Reducing Clostridium isatidis DSM15098.</title>
        <authorList>
            <person name="Little G.T."/>
            <person name="Minton N.P."/>
        </authorList>
    </citation>
    <scope>NUCLEOTIDE SEQUENCE [LARGE SCALE GENOMIC DNA]</scope>
    <source>
        <strain evidence="2 3">DSM 15098</strain>
    </source>
</reference>
<proteinExistence type="predicted"/>
<keyword evidence="3" id="KW-1185">Reference proteome</keyword>
<dbReference type="InterPro" id="IPR009081">
    <property type="entry name" value="PP-bd_ACP"/>
</dbReference>
<name>A0A343JA04_9CLOT</name>
<feature type="domain" description="Carrier" evidence="1">
    <location>
        <begin position="2"/>
        <end position="77"/>
    </location>
</feature>
<dbReference type="RefSeq" id="WP_119864494.1">
    <property type="nucleotide sequence ID" value="NZ_CP016786.1"/>
</dbReference>
<dbReference type="InterPro" id="IPR036736">
    <property type="entry name" value="ACP-like_sf"/>
</dbReference>